<dbReference type="GO" id="GO:0005776">
    <property type="term" value="C:autophagosome"/>
    <property type="evidence" value="ECO:0007669"/>
    <property type="project" value="UniProtKB-SubCell"/>
</dbReference>
<comment type="similarity">
    <text evidence="8">Belongs to the TMEM134/TMEM230 family.</text>
</comment>
<evidence type="ECO:0000256" key="9">
    <source>
        <dbReference type="ARBA" id="ARBA00022692"/>
    </source>
</evidence>
<evidence type="ECO:0000256" key="10">
    <source>
        <dbReference type="ARBA" id="ARBA00022753"/>
    </source>
</evidence>
<dbReference type="GO" id="GO:0005770">
    <property type="term" value="C:late endosome"/>
    <property type="evidence" value="ECO:0007669"/>
    <property type="project" value="UniProtKB-SubCell"/>
</dbReference>
<keyword evidence="12" id="KW-0770">Synapse</keyword>
<organism evidence="20 21">
    <name type="scientific">Elysia chlorotica</name>
    <name type="common">Eastern emerald elysia</name>
    <name type="synonym">Sea slug</name>
    <dbReference type="NCBI Taxonomy" id="188477"/>
    <lineage>
        <taxon>Eukaryota</taxon>
        <taxon>Metazoa</taxon>
        <taxon>Spiralia</taxon>
        <taxon>Lophotrochozoa</taxon>
        <taxon>Mollusca</taxon>
        <taxon>Gastropoda</taxon>
        <taxon>Heterobranchia</taxon>
        <taxon>Euthyneura</taxon>
        <taxon>Panpulmonata</taxon>
        <taxon>Sacoglossa</taxon>
        <taxon>Placobranchoidea</taxon>
        <taxon>Plakobranchidae</taxon>
        <taxon>Elysia</taxon>
    </lineage>
</organism>
<comment type="function">
    <text evidence="16">Involved in trafficking and recycling of synaptic vesicles.</text>
</comment>
<dbReference type="PANTHER" id="PTHR15664:SF6">
    <property type="entry name" value="TRANSMEMBRANE PROTEIN 230"/>
    <property type="match status" value="1"/>
</dbReference>
<keyword evidence="14 19" id="KW-0472">Membrane</keyword>
<dbReference type="GO" id="GO:0008021">
    <property type="term" value="C:synaptic vesicle"/>
    <property type="evidence" value="ECO:0007669"/>
    <property type="project" value="UniProtKB-SubCell"/>
</dbReference>
<dbReference type="Pfam" id="PF05915">
    <property type="entry name" value="TMEM_230_134"/>
    <property type="match status" value="1"/>
</dbReference>
<dbReference type="AlphaFoldDB" id="A0A3S0ZE22"/>
<dbReference type="InterPro" id="IPR044234">
    <property type="entry name" value="TMEM230"/>
</dbReference>
<evidence type="ECO:0000256" key="1">
    <source>
        <dbReference type="ARBA" id="ARBA00004141"/>
    </source>
</evidence>
<evidence type="ECO:0000256" key="17">
    <source>
        <dbReference type="ARBA" id="ARBA00024088"/>
    </source>
</evidence>
<evidence type="ECO:0000256" key="13">
    <source>
        <dbReference type="ARBA" id="ARBA00023034"/>
    </source>
</evidence>
<evidence type="ECO:0000256" key="11">
    <source>
        <dbReference type="ARBA" id="ARBA00022989"/>
    </source>
</evidence>
<dbReference type="InterPro" id="IPR008590">
    <property type="entry name" value="TMEM_230/134"/>
</dbReference>
<dbReference type="PANTHER" id="PTHR15664">
    <property type="entry name" value="C20ORF30 PROTEIN"/>
    <property type="match status" value="1"/>
</dbReference>
<evidence type="ECO:0000256" key="2">
    <source>
        <dbReference type="ARBA" id="ARBA00004172"/>
    </source>
</evidence>
<dbReference type="GO" id="GO:0055037">
    <property type="term" value="C:recycling endosome"/>
    <property type="evidence" value="ECO:0007669"/>
    <property type="project" value="UniProtKB-SubCell"/>
</dbReference>
<dbReference type="OrthoDB" id="5597044at2759"/>
<sequence>MPRRSVDSDQTTSKYKRLSTPRTVSGDGFLDIQFEKPPPKIPYKAILLATALFLAGTALIIVGSLLLTGYINAKYADRTWPVMILGAIMFIPGAYHIRIAYYAYKGYEGFNYEDIPEFD</sequence>
<name>A0A3S0ZE22_ELYCH</name>
<evidence type="ECO:0000256" key="18">
    <source>
        <dbReference type="SAM" id="MobiDB-lite"/>
    </source>
</evidence>
<feature type="transmembrane region" description="Helical" evidence="19">
    <location>
        <begin position="45"/>
        <end position="67"/>
    </location>
</feature>
<evidence type="ECO:0000256" key="5">
    <source>
        <dbReference type="ARBA" id="ARBA00004419"/>
    </source>
</evidence>
<feature type="region of interest" description="Disordered" evidence="18">
    <location>
        <begin position="1"/>
        <end position="24"/>
    </location>
</feature>
<evidence type="ECO:0000256" key="7">
    <source>
        <dbReference type="ARBA" id="ARBA00004603"/>
    </source>
</evidence>
<accession>A0A3S0ZE22</accession>
<keyword evidence="11 19" id="KW-1133">Transmembrane helix</keyword>
<dbReference type="GO" id="GO:0005769">
    <property type="term" value="C:early endosome"/>
    <property type="evidence" value="ECO:0007669"/>
    <property type="project" value="UniProtKB-SubCell"/>
</dbReference>
<evidence type="ECO:0000256" key="8">
    <source>
        <dbReference type="ARBA" id="ARBA00007743"/>
    </source>
</evidence>
<dbReference type="GO" id="GO:0005794">
    <property type="term" value="C:Golgi apparatus"/>
    <property type="evidence" value="ECO:0007669"/>
    <property type="project" value="UniProtKB-SubCell"/>
</dbReference>
<comment type="caution">
    <text evidence="20">The sequence shown here is derived from an EMBL/GenBank/DDBJ whole genome shotgun (WGS) entry which is preliminary data.</text>
</comment>
<evidence type="ECO:0000256" key="6">
    <source>
        <dbReference type="ARBA" id="ARBA00004601"/>
    </source>
</evidence>
<dbReference type="GO" id="GO:0016020">
    <property type="term" value="C:membrane"/>
    <property type="evidence" value="ECO:0007669"/>
    <property type="project" value="UniProtKB-SubCell"/>
</dbReference>
<feature type="transmembrane region" description="Helical" evidence="19">
    <location>
        <begin position="79"/>
        <end position="97"/>
    </location>
</feature>
<keyword evidence="10" id="KW-0967">Endosome</keyword>
<keyword evidence="9 19" id="KW-0812">Transmembrane</keyword>
<keyword evidence="13" id="KW-0333">Golgi apparatus</keyword>
<evidence type="ECO:0000256" key="15">
    <source>
        <dbReference type="ARBA" id="ARBA00023329"/>
    </source>
</evidence>
<evidence type="ECO:0000256" key="4">
    <source>
        <dbReference type="ARBA" id="ARBA00004412"/>
    </source>
</evidence>
<protein>
    <recommendedName>
        <fullName evidence="17">Transmembrane protein 230</fullName>
    </recommendedName>
</protein>
<evidence type="ECO:0000256" key="14">
    <source>
        <dbReference type="ARBA" id="ARBA00023136"/>
    </source>
</evidence>
<evidence type="ECO:0000256" key="3">
    <source>
        <dbReference type="ARBA" id="ARBA00004234"/>
    </source>
</evidence>
<keyword evidence="21" id="KW-1185">Reference proteome</keyword>
<reference evidence="20 21" key="1">
    <citation type="submission" date="2019-01" db="EMBL/GenBank/DDBJ databases">
        <title>A draft genome assembly of the solar-powered sea slug Elysia chlorotica.</title>
        <authorList>
            <person name="Cai H."/>
            <person name="Li Q."/>
            <person name="Fang X."/>
            <person name="Li J."/>
            <person name="Curtis N.E."/>
            <person name="Altenburger A."/>
            <person name="Shibata T."/>
            <person name="Feng M."/>
            <person name="Maeda T."/>
            <person name="Schwartz J.A."/>
            <person name="Shigenobu S."/>
            <person name="Lundholm N."/>
            <person name="Nishiyama T."/>
            <person name="Yang H."/>
            <person name="Hasebe M."/>
            <person name="Li S."/>
            <person name="Pierce S.K."/>
            <person name="Wang J."/>
        </authorList>
    </citation>
    <scope>NUCLEOTIDE SEQUENCE [LARGE SCALE GENOMIC DNA]</scope>
    <source>
        <strain evidence="20">EC2010</strain>
        <tissue evidence="20">Whole organism of an adult</tissue>
    </source>
</reference>
<dbReference type="STRING" id="188477.A0A3S0ZE22"/>
<evidence type="ECO:0000256" key="16">
    <source>
        <dbReference type="ARBA" id="ARBA00024003"/>
    </source>
</evidence>
<keyword evidence="15" id="KW-0968">Cytoplasmic vesicle</keyword>
<dbReference type="Proteomes" id="UP000271974">
    <property type="component" value="Unassembled WGS sequence"/>
</dbReference>
<comment type="subcellular location">
    <subcellularLocation>
        <location evidence="5">Cytoplasmic vesicle</location>
        <location evidence="5">Autophagosome</location>
    </subcellularLocation>
    <subcellularLocation>
        <location evidence="3">Cytoplasmic vesicle</location>
        <location evidence="3">Secretory vesicle</location>
        <location evidence="3">Synaptic vesicle</location>
    </subcellularLocation>
    <subcellularLocation>
        <location evidence="4">Early endosome</location>
    </subcellularLocation>
    <subcellularLocation>
        <location evidence="6">Golgi apparatus</location>
        <location evidence="6">trans-Golgi network</location>
    </subcellularLocation>
    <subcellularLocation>
        <location evidence="7">Late endosome</location>
    </subcellularLocation>
    <subcellularLocation>
        <location evidence="1">Membrane</location>
        <topology evidence="1">Multi-pass membrane protein</topology>
    </subcellularLocation>
    <subcellularLocation>
        <location evidence="2">Recycling endosome</location>
    </subcellularLocation>
</comment>
<evidence type="ECO:0000256" key="12">
    <source>
        <dbReference type="ARBA" id="ARBA00023018"/>
    </source>
</evidence>
<evidence type="ECO:0000256" key="19">
    <source>
        <dbReference type="SAM" id="Phobius"/>
    </source>
</evidence>
<proteinExistence type="inferred from homology"/>
<evidence type="ECO:0000313" key="21">
    <source>
        <dbReference type="Proteomes" id="UP000271974"/>
    </source>
</evidence>
<gene>
    <name evidence="20" type="ORF">EGW08_015438</name>
</gene>
<evidence type="ECO:0000313" key="20">
    <source>
        <dbReference type="EMBL" id="RUS76792.1"/>
    </source>
</evidence>
<dbReference type="EMBL" id="RQTK01000635">
    <property type="protein sequence ID" value="RUS76792.1"/>
    <property type="molecule type" value="Genomic_DNA"/>
</dbReference>